<accession>A0A9W7EM29</accession>
<organism evidence="2 3">
    <name type="scientific">Triparma laevis f. inornata</name>
    <dbReference type="NCBI Taxonomy" id="1714386"/>
    <lineage>
        <taxon>Eukaryota</taxon>
        <taxon>Sar</taxon>
        <taxon>Stramenopiles</taxon>
        <taxon>Ochrophyta</taxon>
        <taxon>Bolidophyceae</taxon>
        <taxon>Parmales</taxon>
        <taxon>Triparmaceae</taxon>
        <taxon>Triparma</taxon>
    </lineage>
</organism>
<feature type="region of interest" description="Disordered" evidence="1">
    <location>
        <begin position="84"/>
        <end position="114"/>
    </location>
</feature>
<reference evidence="3" key="1">
    <citation type="journal article" date="2023" name="Commun. Biol.">
        <title>Genome analysis of Parmales, the sister group of diatoms, reveals the evolutionary specialization of diatoms from phago-mixotrophs to photoautotrophs.</title>
        <authorList>
            <person name="Ban H."/>
            <person name="Sato S."/>
            <person name="Yoshikawa S."/>
            <person name="Yamada K."/>
            <person name="Nakamura Y."/>
            <person name="Ichinomiya M."/>
            <person name="Sato N."/>
            <person name="Blanc-Mathieu R."/>
            <person name="Endo H."/>
            <person name="Kuwata A."/>
            <person name="Ogata H."/>
        </authorList>
    </citation>
    <scope>NUCLEOTIDE SEQUENCE [LARGE SCALE GENOMIC DNA]</scope>
</reference>
<evidence type="ECO:0000313" key="3">
    <source>
        <dbReference type="Proteomes" id="UP001162640"/>
    </source>
</evidence>
<name>A0A9W7EM29_9STRA</name>
<sequence>MPAKQLKHFTAVDLTCYEKLANESDDSEDERYSNLSVEINDNSSMVMSTQVDKRSCDSNDSKVDDIRQKTAAVKFSPIAKKSPTGFRFSRGENKGTSRFGSIDSPTRSGRASPKKIVKKMAKFDLRGRLSPSREALVFGGTMFREQRDPAKVVWTPVNDELLLSRVKRFAGRIYRRERGWAIIAEPFHPGMSVAAVTTRAHKVLKLRNMSIDQLVADGFGNE</sequence>
<evidence type="ECO:0000313" key="2">
    <source>
        <dbReference type="EMBL" id="GMH84138.1"/>
    </source>
</evidence>
<gene>
    <name evidence="2" type="ORF">TL16_g09828</name>
</gene>
<dbReference type="EMBL" id="BLQM01000339">
    <property type="protein sequence ID" value="GMH84138.1"/>
    <property type="molecule type" value="Genomic_DNA"/>
</dbReference>
<dbReference type="Proteomes" id="UP001162640">
    <property type="component" value="Unassembled WGS sequence"/>
</dbReference>
<comment type="caution">
    <text evidence="2">The sequence shown here is derived from an EMBL/GenBank/DDBJ whole genome shotgun (WGS) entry which is preliminary data.</text>
</comment>
<feature type="compositionally biased region" description="Polar residues" evidence="1">
    <location>
        <begin position="96"/>
        <end position="109"/>
    </location>
</feature>
<proteinExistence type="predicted"/>
<protein>
    <submittedName>
        <fullName evidence="2">Uncharacterized protein</fullName>
    </submittedName>
</protein>
<dbReference type="AlphaFoldDB" id="A0A9W7EM29"/>
<evidence type="ECO:0000256" key="1">
    <source>
        <dbReference type="SAM" id="MobiDB-lite"/>
    </source>
</evidence>